<organism evidence="1 2">
    <name type="scientific">Acaulospora morrowiae</name>
    <dbReference type="NCBI Taxonomy" id="94023"/>
    <lineage>
        <taxon>Eukaryota</taxon>
        <taxon>Fungi</taxon>
        <taxon>Fungi incertae sedis</taxon>
        <taxon>Mucoromycota</taxon>
        <taxon>Glomeromycotina</taxon>
        <taxon>Glomeromycetes</taxon>
        <taxon>Diversisporales</taxon>
        <taxon>Acaulosporaceae</taxon>
        <taxon>Acaulospora</taxon>
    </lineage>
</organism>
<accession>A0A9N9N4Z4</accession>
<feature type="non-terminal residue" evidence="1">
    <location>
        <position position="1"/>
    </location>
</feature>
<keyword evidence="2" id="KW-1185">Reference proteome</keyword>
<reference evidence="1" key="1">
    <citation type="submission" date="2021-06" db="EMBL/GenBank/DDBJ databases">
        <authorList>
            <person name="Kallberg Y."/>
            <person name="Tangrot J."/>
            <person name="Rosling A."/>
        </authorList>
    </citation>
    <scope>NUCLEOTIDE SEQUENCE</scope>
    <source>
        <strain evidence="1">CL551</strain>
    </source>
</reference>
<comment type="caution">
    <text evidence="1">The sequence shown here is derived from an EMBL/GenBank/DDBJ whole genome shotgun (WGS) entry which is preliminary data.</text>
</comment>
<dbReference type="AlphaFoldDB" id="A0A9N9N4Z4"/>
<gene>
    <name evidence="1" type="ORF">AMORRO_LOCUS12131</name>
</gene>
<name>A0A9N9N4Z4_9GLOM</name>
<protein>
    <submittedName>
        <fullName evidence="1">9739_t:CDS:1</fullName>
    </submittedName>
</protein>
<evidence type="ECO:0000313" key="2">
    <source>
        <dbReference type="Proteomes" id="UP000789342"/>
    </source>
</evidence>
<proteinExistence type="predicted"/>
<dbReference type="Proteomes" id="UP000789342">
    <property type="component" value="Unassembled WGS sequence"/>
</dbReference>
<evidence type="ECO:0000313" key="1">
    <source>
        <dbReference type="EMBL" id="CAG8701027.1"/>
    </source>
</evidence>
<sequence length="90" mass="10773">MDKDELDVNNARIQEQIVSSRNKEVTFGEDEVLRSFGSTRRVITKEALSIGTELSWMRPWFFELNDEKRFMTKPFFAFHYLIRVINLNNR</sequence>
<dbReference type="EMBL" id="CAJVPV010017040">
    <property type="protein sequence ID" value="CAG8701027.1"/>
    <property type="molecule type" value="Genomic_DNA"/>
</dbReference>